<proteinExistence type="predicted"/>
<organism evidence="1 2">
    <name type="scientific">Purpureocillium lilacinum</name>
    <name type="common">Paecilomyces lilacinus</name>
    <dbReference type="NCBI Taxonomy" id="33203"/>
    <lineage>
        <taxon>Eukaryota</taxon>
        <taxon>Fungi</taxon>
        <taxon>Dikarya</taxon>
        <taxon>Ascomycota</taxon>
        <taxon>Pezizomycotina</taxon>
        <taxon>Sordariomycetes</taxon>
        <taxon>Hypocreomycetidae</taxon>
        <taxon>Hypocreales</taxon>
        <taxon>Ophiocordycipitaceae</taxon>
        <taxon>Purpureocillium</taxon>
    </lineage>
</organism>
<evidence type="ECO:0000313" key="1">
    <source>
        <dbReference type="EMBL" id="OAQ58408.1"/>
    </source>
</evidence>
<sequence>MHNHQATKGDTNNNLSLDDEDDLNAFINVVCAFIIPAADLTMPVPHCTSDIILDCAVINLVGKAEKALSSLQLQEIDGLDWPYRVHQDAQPPLWTSNMAFTAQRSTFVGT</sequence>
<accession>A0A179EZ10</accession>
<name>A0A179EZ10_PURLI</name>
<reference evidence="1 2" key="1">
    <citation type="submission" date="2016-01" db="EMBL/GenBank/DDBJ databases">
        <title>Biosynthesis of antibiotic leucinostatins and their inhibition on Phytophthora in bio-control Purpureocillium lilacinum.</title>
        <authorList>
            <person name="Wang G."/>
            <person name="Liu Z."/>
            <person name="Lin R."/>
            <person name="Li E."/>
            <person name="Mao Z."/>
            <person name="Ling J."/>
            <person name="Yin W."/>
            <person name="Xie B."/>
        </authorList>
    </citation>
    <scope>NUCLEOTIDE SEQUENCE [LARGE SCALE GENOMIC DNA]</scope>
    <source>
        <strain evidence="1">PLBJ-1</strain>
    </source>
</reference>
<comment type="caution">
    <text evidence="1">The sequence shown here is derived from an EMBL/GenBank/DDBJ whole genome shotgun (WGS) entry which is preliminary data.</text>
</comment>
<protein>
    <submittedName>
        <fullName evidence="1">Uncharacterized protein</fullName>
    </submittedName>
</protein>
<dbReference type="Proteomes" id="UP000078240">
    <property type="component" value="Unassembled WGS sequence"/>
</dbReference>
<evidence type="ECO:0000313" key="2">
    <source>
        <dbReference type="Proteomes" id="UP000078240"/>
    </source>
</evidence>
<dbReference type="AlphaFoldDB" id="A0A179EZ10"/>
<dbReference type="EMBL" id="LSBH01000053">
    <property type="protein sequence ID" value="OAQ58408.1"/>
    <property type="molecule type" value="Genomic_DNA"/>
</dbReference>
<gene>
    <name evidence="1" type="ORF">VFPBJ_11690</name>
</gene>